<proteinExistence type="predicted"/>
<keyword evidence="5" id="KW-1185">Reference proteome</keyword>
<dbReference type="GO" id="GO:0035838">
    <property type="term" value="C:growing cell tip"/>
    <property type="evidence" value="ECO:0007669"/>
    <property type="project" value="TreeGrafter"/>
</dbReference>
<keyword evidence="2" id="KW-0472">Membrane</keyword>
<evidence type="ECO:0000313" key="4">
    <source>
        <dbReference type="EMBL" id="WFD22230.1"/>
    </source>
</evidence>
<dbReference type="PANTHER" id="PTHR28013:SF4">
    <property type="entry name" value="MARVEL DOMAIN-CONTAINING PROTEIN"/>
    <property type="match status" value="1"/>
</dbReference>
<reference evidence="4" key="1">
    <citation type="submission" date="2023-03" db="EMBL/GenBank/DDBJ databases">
        <title>Mating type loci evolution in Malassezia.</title>
        <authorList>
            <person name="Coelho M.A."/>
        </authorList>
    </citation>
    <scope>NUCLEOTIDE SEQUENCE</scope>
    <source>
        <strain evidence="4">CBS 12830</strain>
    </source>
</reference>
<evidence type="ECO:0000256" key="1">
    <source>
        <dbReference type="SAM" id="MobiDB-lite"/>
    </source>
</evidence>
<dbReference type="EMBL" id="CP119901">
    <property type="protein sequence ID" value="WFD22230.1"/>
    <property type="molecule type" value="Genomic_DNA"/>
</dbReference>
<feature type="transmembrane region" description="Helical" evidence="2">
    <location>
        <begin position="180"/>
        <end position="201"/>
    </location>
</feature>
<evidence type="ECO:0000256" key="2">
    <source>
        <dbReference type="SAM" id="Phobius"/>
    </source>
</evidence>
<feature type="compositionally biased region" description="Basic residues" evidence="1">
    <location>
        <begin position="315"/>
        <end position="336"/>
    </location>
</feature>
<evidence type="ECO:0000313" key="5">
    <source>
        <dbReference type="Proteomes" id="UP001214415"/>
    </source>
</evidence>
<dbReference type="AlphaFoldDB" id="A0AAF0EB50"/>
<gene>
    <name evidence="4" type="ORF">MEQU1_000895</name>
</gene>
<feature type="compositionally biased region" description="Basic and acidic residues" evidence="1">
    <location>
        <begin position="415"/>
        <end position="427"/>
    </location>
</feature>
<name>A0AAF0EB50_9BASI</name>
<accession>A0AAF0EB50</accession>
<dbReference type="InterPro" id="IPR009571">
    <property type="entry name" value="SUR7/Rim9-like_fungi"/>
</dbReference>
<feature type="compositionally biased region" description="Basic and acidic residues" evidence="1">
    <location>
        <begin position="392"/>
        <end position="403"/>
    </location>
</feature>
<dbReference type="Proteomes" id="UP001214415">
    <property type="component" value="Chromosome 2"/>
</dbReference>
<keyword evidence="2" id="KW-1133">Transmembrane helix</keyword>
<feature type="transmembrane region" description="Helical" evidence="2">
    <location>
        <begin position="129"/>
        <end position="152"/>
    </location>
</feature>
<dbReference type="InterPro" id="IPR051380">
    <property type="entry name" value="pH-response_reg_palI/RIM9"/>
</dbReference>
<feature type="transmembrane region" description="Helical" evidence="2">
    <location>
        <begin position="101"/>
        <end position="122"/>
    </location>
</feature>
<feature type="region of interest" description="Disordered" evidence="1">
    <location>
        <begin position="372"/>
        <end position="427"/>
    </location>
</feature>
<sequence>MALLAFMLLGSSFILQLINSLSVPIIHGLSFLDFTLVSQGSHGAFYFGIWGWCSQQTGHRMACRRTGPGDYDAFLGSLQKTLSLRSVLYEDPFLGHVSQALVLQPIAAGFTGLAAGAALLAVCTNSFLWVLAALWAAALTIATLVVELVLFIHARDQFNDLFQQIGSFDSYGVSLGKGNWLQVAATAAAVIGAAVALVAFITNHKTAGDAPHTPVTPLPMASAPVSYNPRTPTPLPPPAPMTHHGPVYVAPQPAYDTAMQPMIDSTGMGRAYETDAPYDHAATPMPNRYSQLYHERDAGSRPGERMRVDNEERVSRHRSAGHRHSAHRSEGHRHSRHLSDKSLRADVPTRYSYEYDYDYDAFPARRLSSEYGGSAHVRHRSTSTHYGRDRKRTYADRGSRLYPDDVYETAPRGTANDEARWRRLSND</sequence>
<feature type="chain" id="PRO_5041924507" evidence="3">
    <location>
        <begin position="21"/>
        <end position="427"/>
    </location>
</feature>
<dbReference type="GO" id="GO:0005886">
    <property type="term" value="C:plasma membrane"/>
    <property type="evidence" value="ECO:0007669"/>
    <property type="project" value="InterPro"/>
</dbReference>
<feature type="signal peptide" evidence="3">
    <location>
        <begin position="1"/>
        <end position="20"/>
    </location>
</feature>
<keyword evidence="2" id="KW-0812">Transmembrane</keyword>
<dbReference type="Pfam" id="PF06687">
    <property type="entry name" value="SUR7"/>
    <property type="match status" value="1"/>
</dbReference>
<evidence type="ECO:0000256" key="3">
    <source>
        <dbReference type="SAM" id="SignalP"/>
    </source>
</evidence>
<keyword evidence="3" id="KW-0732">Signal</keyword>
<dbReference type="PANTHER" id="PTHR28013">
    <property type="entry name" value="PROTEIN DCV1-RELATED"/>
    <property type="match status" value="1"/>
</dbReference>
<dbReference type="GO" id="GO:0032153">
    <property type="term" value="C:cell division site"/>
    <property type="evidence" value="ECO:0007669"/>
    <property type="project" value="TreeGrafter"/>
</dbReference>
<organism evidence="4 5">
    <name type="scientific">Malassezia equina</name>
    <dbReference type="NCBI Taxonomy" id="1381935"/>
    <lineage>
        <taxon>Eukaryota</taxon>
        <taxon>Fungi</taxon>
        <taxon>Dikarya</taxon>
        <taxon>Basidiomycota</taxon>
        <taxon>Ustilaginomycotina</taxon>
        <taxon>Malasseziomycetes</taxon>
        <taxon>Malasseziales</taxon>
        <taxon>Malasseziaceae</taxon>
        <taxon>Malassezia</taxon>
    </lineage>
</organism>
<feature type="region of interest" description="Disordered" evidence="1">
    <location>
        <begin position="294"/>
        <end position="343"/>
    </location>
</feature>
<protein>
    <submittedName>
        <fullName evidence="4">Uncharacterized protein</fullName>
    </submittedName>
</protein>
<feature type="compositionally biased region" description="Basic and acidic residues" evidence="1">
    <location>
        <begin position="294"/>
        <end position="314"/>
    </location>
</feature>